<evidence type="ECO:0000256" key="5">
    <source>
        <dbReference type="SAM" id="MobiDB-lite"/>
    </source>
</evidence>
<dbReference type="Gene3D" id="1.10.10.10">
    <property type="entry name" value="Winged helix-like DNA-binding domain superfamily/Winged helix DNA-binding domain"/>
    <property type="match status" value="1"/>
</dbReference>
<evidence type="ECO:0000256" key="2">
    <source>
        <dbReference type="ARBA" id="ARBA00023015"/>
    </source>
</evidence>
<keyword evidence="8" id="KW-1185">Reference proteome</keyword>
<feature type="region of interest" description="Disordered" evidence="5">
    <location>
        <begin position="1"/>
        <end position="38"/>
    </location>
</feature>
<feature type="domain" description="Sugar-binding" evidence="6">
    <location>
        <begin position="101"/>
        <end position="350"/>
    </location>
</feature>
<evidence type="ECO:0000256" key="1">
    <source>
        <dbReference type="ARBA" id="ARBA00010466"/>
    </source>
</evidence>
<evidence type="ECO:0000313" key="8">
    <source>
        <dbReference type="Proteomes" id="UP001387100"/>
    </source>
</evidence>
<comment type="caution">
    <text evidence="7">The sequence shown here is derived from an EMBL/GenBank/DDBJ whole genome shotgun (WGS) entry which is preliminary data.</text>
</comment>
<dbReference type="InterPro" id="IPR051054">
    <property type="entry name" value="SorC_transcr_regulators"/>
</dbReference>
<keyword evidence="3" id="KW-0238">DNA-binding</keyword>
<dbReference type="PANTHER" id="PTHR34294:SF1">
    <property type="entry name" value="TRANSCRIPTIONAL REGULATOR LSRR"/>
    <property type="match status" value="1"/>
</dbReference>
<evidence type="ECO:0000313" key="7">
    <source>
        <dbReference type="EMBL" id="MEJ5944026.1"/>
    </source>
</evidence>
<name>A0ABU8RG77_9ACTN</name>
<dbReference type="EMBL" id="JBBIAA010000001">
    <property type="protein sequence ID" value="MEJ5944026.1"/>
    <property type="molecule type" value="Genomic_DNA"/>
</dbReference>
<keyword evidence="2" id="KW-0805">Transcription regulation</keyword>
<keyword evidence="4" id="KW-0804">Transcription</keyword>
<proteinExistence type="inferred from homology"/>
<organism evidence="7 8">
    <name type="scientific">Pseudokineococcus basanitobsidens</name>
    <dbReference type="NCBI Taxonomy" id="1926649"/>
    <lineage>
        <taxon>Bacteria</taxon>
        <taxon>Bacillati</taxon>
        <taxon>Actinomycetota</taxon>
        <taxon>Actinomycetes</taxon>
        <taxon>Kineosporiales</taxon>
        <taxon>Kineosporiaceae</taxon>
        <taxon>Pseudokineococcus</taxon>
    </lineage>
</organism>
<evidence type="ECO:0000256" key="4">
    <source>
        <dbReference type="ARBA" id="ARBA00023163"/>
    </source>
</evidence>
<dbReference type="Proteomes" id="UP001387100">
    <property type="component" value="Unassembled WGS sequence"/>
</dbReference>
<accession>A0ABU8RG77</accession>
<evidence type="ECO:0000256" key="3">
    <source>
        <dbReference type="ARBA" id="ARBA00023125"/>
    </source>
</evidence>
<dbReference type="InterPro" id="IPR007324">
    <property type="entry name" value="Sugar-bd_dom_put"/>
</dbReference>
<dbReference type="PANTHER" id="PTHR34294">
    <property type="entry name" value="TRANSCRIPTIONAL REGULATOR-RELATED"/>
    <property type="match status" value="1"/>
</dbReference>
<comment type="similarity">
    <text evidence="1">Belongs to the SorC transcriptional regulatory family.</text>
</comment>
<protein>
    <submittedName>
        <fullName evidence="7">Sugar-binding domain-containing protein</fullName>
    </submittedName>
</protein>
<evidence type="ECO:0000259" key="6">
    <source>
        <dbReference type="Pfam" id="PF04198"/>
    </source>
</evidence>
<dbReference type="Gene3D" id="3.40.50.1360">
    <property type="match status" value="1"/>
</dbReference>
<reference evidence="7 8" key="1">
    <citation type="journal article" date="2017" name="Int. J. Syst. Evol. Microbiol.">
        <title>Pseudokineococcus basanitobsidens sp. nov., isolated from volcanic rock.</title>
        <authorList>
            <person name="Lee D.W."/>
            <person name="Park M.Y."/>
            <person name="Kim J.J."/>
            <person name="Kim B.S."/>
        </authorList>
    </citation>
    <scope>NUCLEOTIDE SEQUENCE [LARGE SCALE GENOMIC DNA]</scope>
    <source>
        <strain evidence="7 8">DSM 103726</strain>
    </source>
</reference>
<dbReference type="Pfam" id="PF04198">
    <property type="entry name" value="Sugar-bind"/>
    <property type="match status" value="1"/>
</dbReference>
<dbReference type="InterPro" id="IPR037171">
    <property type="entry name" value="NagB/RpiA_transferase-like"/>
</dbReference>
<dbReference type="SUPFAM" id="SSF100950">
    <property type="entry name" value="NagB/RpiA/CoA transferase-like"/>
    <property type="match status" value="1"/>
</dbReference>
<dbReference type="RefSeq" id="WP_339573416.1">
    <property type="nucleotide sequence ID" value="NZ_JBBIAA010000001.1"/>
</dbReference>
<dbReference type="InterPro" id="IPR036388">
    <property type="entry name" value="WH-like_DNA-bd_sf"/>
</dbReference>
<sequence>MAGPQEPGPGDASSGDGGASPGDTSPGSTLRTGPDAAHEAATLSTGGLALAVAVARRFHLEGASKVEIAQEMGITRFKVARLLDAAREAGLVRTVVSAPAETDQTLEDELRRRYGLRHALVAADTGDDAVLQRVAVGRLAAEWFEHLVAEDDVVGLAWGRAMSVMYEHWRRRVPATFVQVAGSLVRPDVAQNGPELVSGFARRTGGRATVFYAPLVVADAATAEVLRHDDAVAAAVRDMDRLTKAVVSVGAWHAGGSTVFDALDLQQRNDLRRRGVRAEVTGLLLDEGGDVVGDLADRTLSVTAQQLRRTDHVVALAAGTQRATALRAVLRSGLLAGLVTHSALAAAVLADE</sequence>
<gene>
    <name evidence="7" type="ORF">WDZ17_01775</name>
</gene>